<feature type="transmembrane region" description="Helical" evidence="1">
    <location>
        <begin position="86"/>
        <end position="108"/>
    </location>
</feature>
<gene>
    <name evidence="2" type="ORF">PISMIDRAFT_22521</name>
</gene>
<protein>
    <submittedName>
        <fullName evidence="2">Uncharacterized protein</fullName>
    </submittedName>
</protein>
<dbReference type="OrthoDB" id="10324308at2759"/>
<keyword evidence="1" id="KW-1133">Transmembrane helix</keyword>
<proteinExistence type="predicted"/>
<keyword evidence="1" id="KW-0472">Membrane</keyword>
<evidence type="ECO:0000313" key="2">
    <source>
        <dbReference type="EMBL" id="KIK26355.1"/>
    </source>
</evidence>
<dbReference type="HOGENOM" id="CLU_1723105_0_0_1"/>
<dbReference type="Proteomes" id="UP000054018">
    <property type="component" value="Unassembled WGS sequence"/>
</dbReference>
<keyword evidence="1" id="KW-0812">Transmembrane</keyword>
<reference evidence="3" key="2">
    <citation type="submission" date="2015-01" db="EMBL/GenBank/DDBJ databases">
        <title>Evolutionary Origins and Diversification of the Mycorrhizal Mutualists.</title>
        <authorList>
            <consortium name="DOE Joint Genome Institute"/>
            <consortium name="Mycorrhizal Genomics Consortium"/>
            <person name="Kohler A."/>
            <person name="Kuo A."/>
            <person name="Nagy L.G."/>
            <person name="Floudas D."/>
            <person name="Copeland A."/>
            <person name="Barry K.W."/>
            <person name="Cichocki N."/>
            <person name="Veneault-Fourrey C."/>
            <person name="LaButti K."/>
            <person name="Lindquist E.A."/>
            <person name="Lipzen A."/>
            <person name="Lundell T."/>
            <person name="Morin E."/>
            <person name="Murat C."/>
            <person name="Riley R."/>
            <person name="Ohm R."/>
            <person name="Sun H."/>
            <person name="Tunlid A."/>
            <person name="Henrissat B."/>
            <person name="Grigoriev I.V."/>
            <person name="Hibbett D.S."/>
            <person name="Martin F."/>
        </authorList>
    </citation>
    <scope>NUCLEOTIDE SEQUENCE [LARGE SCALE GENOMIC DNA]</scope>
    <source>
        <strain evidence="3">441</strain>
    </source>
</reference>
<keyword evidence="3" id="KW-1185">Reference proteome</keyword>
<dbReference type="AlphaFoldDB" id="A0A0C9YMX8"/>
<reference evidence="2 3" key="1">
    <citation type="submission" date="2014-04" db="EMBL/GenBank/DDBJ databases">
        <authorList>
            <consortium name="DOE Joint Genome Institute"/>
            <person name="Kuo A."/>
            <person name="Kohler A."/>
            <person name="Costa M.D."/>
            <person name="Nagy L.G."/>
            <person name="Floudas D."/>
            <person name="Copeland A."/>
            <person name="Barry K.W."/>
            <person name="Cichocki N."/>
            <person name="Veneault-Fourrey C."/>
            <person name="LaButti K."/>
            <person name="Lindquist E.A."/>
            <person name="Lipzen A."/>
            <person name="Lundell T."/>
            <person name="Morin E."/>
            <person name="Murat C."/>
            <person name="Sun H."/>
            <person name="Tunlid A."/>
            <person name="Henrissat B."/>
            <person name="Grigoriev I.V."/>
            <person name="Hibbett D.S."/>
            <person name="Martin F."/>
            <person name="Nordberg H.P."/>
            <person name="Cantor M.N."/>
            <person name="Hua S.X."/>
        </authorList>
    </citation>
    <scope>NUCLEOTIDE SEQUENCE [LARGE SCALE GENOMIC DNA]</scope>
    <source>
        <strain evidence="2 3">441</strain>
    </source>
</reference>
<sequence length="152" mass="16745">MAIAPIPAAKHGANEVYRMHLRLNRDMPVRLSRERVLASGLDAPTRSSSHSPTAAPMFVHHEAVIEAGFSCGDHYMRRPYPHRITWLAPHVIPTIPAAMIVAAGWAMFFPGGSVAKSHHSTFVDLAQSNVINNLHMHMAAAIYRAIQMTYAT</sequence>
<evidence type="ECO:0000313" key="3">
    <source>
        <dbReference type="Proteomes" id="UP000054018"/>
    </source>
</evidence>
<dbReference type="EMBL" id="KN833702">
    <property type="protein sequence ID" value="KIK26355.1"/>
    <property type="molecule type" value="Genomic_DNA"/>
</dbReference>
<evidence type="ECO:0000256" key="1">
    <source>
        <dbReference type="SAM" id="Phobius"/>
    </source>
</evidence>
<organism evidence="2 3">
    <name type="scientific">Pisolithus microcarpus 441</name>
    <dbReference type="NCBI Taxonomy" id="765257"/>
    <lineage>
        <taxon>Eukaryota</taxon>
        <taxon>Fungi</taxon>
        <taxon>Dikarya</taxon>
        <taxon>Basidiomycota</taxon>
        <taxon>Agaricomycotina</taxon>
        <taxon>Agaricomycetes</taxon>
        <taxon>Agaricomycetidae</taxon>
        <taxon>Boletales</taxon>
        <taxon>Sclerodermatineae</taxon>
        <taxon>Pisolithaceae</taxon>
        <taxon>Pisolithus</taxon>
    </lineage>
</organism>
<name>A0A0C9YMX8_9AGAM</name>
<accession>A0A0C9YMX8</accession>